<keyword evidence="2" id="KW-1185">Reference proteome</keyword>
<sequence>MAYNVINRPHAIHPNQTVGAVPACPPERPRSDVSIPTNTRIVHGEFNDGCALVGATRAGTQAPPLPIPMIFFHTNKITICTQSTQTPPTVHAQSAQTKL</sequence>
<dbReference type="EMBL" id="ADGI01000032">
    <property type="protein sequence ID" value="EGV32546.1"/>
    <property type="molecule type" value="Genomic_DNA"/>
</dbReference>
<evidence type="ECO:0000313" key="2">
    <source>
        <dbReference type="Proteomes" id="UP000005141"/>
    </source>
</evidence>
<accession>G1WB00</accession>
<reference evidence="1 2" key="1">
    <citation type="submission" date="2011-07" db="EMBL/GenBank/DDBJ databases">
        <title>The Genome Sequence of Prevotella oulorum F0390.</title>
        <authorList>
            <consortium name="The Broad Institute Genome Sequencing Platform"/>
            <consortium name="The Broad Institute Genome Sequencing Center for Infectious Disease"/>
            <person name="Earl A."/>
            <person name="Ward D."/>
            <person name="Feldgarden M."/>
            <person name="Gevers D."/>
            <person name="Izard J."/>
            <person name="Ganesan A."/>
            <person name="Baranova O.V."/>
            <person name="Blanton J.M."/>
            <person name="Tanner A.C."/>
            <person name="Dewhirst F.E."/>
            <person name="Young S.K."/>
            <person name="Zeng Q."/>
            <person name="Gargeya S."/>
            <person name="Fitzgerald M."/>
            <person name="Haas B."/>
            <person name="Abouelleil A."/>
            <person name="Alvarado L."/>
            <person name="Arachchi H.M."/>
            <person name="Berlin A."/>
            <person name="Brown A."/>
            <person name="Chapman S.B."/>
            <person name="Chen Z."/>
            <person name="Dunbar C."/>
            <person name="Freedman E."/>
            <person name="Gearin G."/>
            <person name="Gellesch M."/>
            <person name="Goldberg J."/>
            <person name="Griggs A."/>
            <person name="Gujja S."/>
            <person name="Heiman D."/>
            <person name="Howarth C."/>
            <person name="Larson L."/>
            <person name="Lui A."/>
            <person name="MacDonald P.J.P."/>
            <person name="Mehta T."/>
            <person name="Montmayeur A."/>
            <person name="Murphy C."/>
            <person name="Neiman D."/>
            <person name="Pearson M."/>
            <person name="Priest M."/>
            <person name="Roberts A."/>
            <person name="Saif S."/>
            <person name="Shea T."/>
            <person name="Shenoy N."/>
            <person name="Sisk P."/>
            <person name="Stolte C."/>
            <person name="Sykes S."/>
            <person name="Wortman J."/>
            <person name="Nusbaum C."/>
            <person name="Birren B."/>
        </authorList>
    </citation>
    <scope>NUCLEOTIDE SEQUENCE [LARGE SCALE GENOMIC DNA]</scope>
    <source>
        <strain evidence="1 2">F0390</strain>
    </source>
</reference>
<gene>
    <name evidence="1" type="ORF">HMPREF9431_01001</name>
</gene>
<dbReference type="AlphaFoldDB" id="G1WB00"/>
<dbReference type="Proteomes" id="UP000005141">
    <property type="component" value="Unassembled WGS sequence"/>
</dbReference>
<organism evidence="1 2">
    <name type="scientific">Segatella oulorum F0390</name>
    <dbReference type="NCBI Taxonomy" id="702438"/>
    <lineage>
        <taxon>Bacteria</taxon>
        <taxon>Pseudomonadati</taxon>
        <taxon>Bacteroidota</taxon>
        <taxon>Bacteroidia</taxon>
        <taxon>Bacteroidales</taxon>
        <taxon>Prevotellaceae</taxon>
        <taxon>Segatella</taxon>
    </lineage>
</organism>
<evidence type="ECO:0000313" key="1">
    <source>
        <dbReference type="EMBL" id="EGV32546.1"/>
    </source>
</evidence>
<protein>
    <submittedName>
        <fullName evidence="1">Uncharacterized protein</fullName>
    </submittedName>
</protein>
<proteinExistence type="predicted"/>
<dbReference type="HOGENOM" id="CLU_2317846_0_0_10"/>
<name>G1WB00_9BACT</name>
<comment type="caution">
    <text evidence="1">The sequence shown here is derived from an EMBL/GenBank/DDBJ whole genome shotgun (WGS) entry which is preliminary data.</text>
</comment>